<name>A0A1C7III4_9FIRM</name>
<dbReference type="EMBL" id="CP015405">
    <property type="protein sequence ID" value="ANU78209.1"/>
    <property type="molecule type" value="Genomic_DNA"/>
</dbReference>
<comment type="similarity">
    <text evidence="1">Belongs to the ROK (NagC/XylR) family.</text>
</comment>
<reference evidence="2" key="1">
    <citation type="submission" date="2017-04" db="EMBL/GenBank/DDBJ databases">
        <title>Complete Genome Sequences of Twelve Strains of a Stable Defined Moderately Diverse Mouse Microbiota 2 (sDMDMm2).</title>
        <authorList>
            <person name="Uchimura Y."/>
            <person name="Wyss M."/>
            <person name="Brugiroux S."/>
            <person name="Limenitakis J.P."/>
            <person name="Stecher B."/>
            <person name="McCoy K.D."/>
            <person name="Macpherson A.J."/>
        </authorList>
    </citation>
    <scope>NUCLEOTIDE SEQUENCE</scope>
    <source>
        <strain evidence="2">YL58</strain>
    </source>
</reference>
<dbReference type="Pfam" id="PF00480">
    <property type="entry name" value="ROK"/>
    <property type="match status" value="1"/>
</dbReference>
<keyword evidence="3" id="KW-1185">Reference proteome</keyword>
<evidence type="ECO:0000313" key="2">
    <source>
        <dbReference type="EMBL" id="ANU78209.1"/>
    </source>
</evidence>
<evidence type="ECO:0008006" key="4">
    <source>
        <dbReference type="Google" id="ProtNLM"/>
    </source>
</evidence>
<dbReference type="SUPFAM" id="SSF53067">
    <property type="entry name" value="Actin-like ATPase domain"/>
    <property type="match status" value="1"/>
</dbReference>
<dbReference type="PANTHER" id="PTHR18964:SF149">
    <property type="entry name" value="BIFUNCTIONAL UDP-N-ACETYLGLUCOSAMINE 2-EPIMERASE_N-ACETYLMANNOSAMINE KINASE"/>
    <property type="match status" value="1"/>
</dbReference>
<evidence type="ECO:0000256" key="1">
    <source>
        <dbReference type="ARBA" id="ARBA00006479"/>
    </source>
</evidence>
<accession>A0A1C7III4</accession>
<dbReference type="PANTHER" id="PTHR18964">
    <property type="entry name" value="ROK (REPRESSOR, ORF, KINASE) FAMILY"/>
    <property type="match status" value="1"/>
</dbReference>
<sequence length="304" mass="34095">MINTILGIEIGGTYIRVGIKKTNTLNDHTQYKIVKKKISIRDNLFEEIEDELFTFIDMILEKEKLAINRIGLSIAANFDRKTGEIIYWSNNPKWEGCNIKEKLKKKYGTEVLMEDDANCGALGEFYYGYRGKLNSMIYLSIGTGLGAGIIINKSLYVGDFGKAGEIGHVISGLGDSLCSCGQRGCYQSIISGKALLNDYFRESNKKAADIQSLMNKVKMNGNIESKLLFRFINILSNCIYNLVMLFDISHIVLGGGMVQFIIEYIPKIQEIVNEQLKIFKRSVNIIESKCNENAGVFGALCLKE</sequence>
<dbReference type="InterPro" id="IPR049874">
    <property type="entry name" value="ROK_cs"/>
</dbReference>
<gene>
    <name evidence="2" type="ORF">A4V09_22165</name>
</gene>
<protein>
    <recommendedName>
        <fullName evidence="4">Glucokinase</fullName>
    </recommendedName>
</protein>
<dbReference type="Gene3D" id="3.30.420.40">
    <property type="match status" value="2"/>
</dbReference>
<evidence type="ECO:0000313" key="3">
    <source>
        <dbReference type="Proteomes" id="UP000092574"/>
    </source>
</evidence>
<organism evidence="2 3">
    <name type="scientific">Blautia pseudococcoides</name>
    <dbReference type="NCBI Taxonomy" id="1796616"/>
    <lineage>
        <taxon>Bacteria</taxon>
        <taxon>Bacillati</taxon>
        <taxon>Bacillota</taxon>
        <taxon>Clostridia</taxon>
        <taxon>Lachnospirales</taxon>
        <taxon>Lachnospiraceae</taxon>
        <taxon>Blautia</taxon>
    </lineage>
</organism>
<dbReference type="RefSeq" id="WP_065544294.1">
    <property type="nucleotide sequence ID" value="NZ_CP015405.2"/>
</dbReference>
<dbReference type="OrthoDB" id="9796533at2"/>
<dbReference type="AlphaFoldDB" id="A0A1C7III4"/>
<dbReference type="STRING" id="1796616.A4V09_22165"/>
<dbReference type="Proteomes" id="UP000092574">
    <property type="component" value="Chromosome"/>
</dbReference>
<dbReference type="InterPro" id="IPR000600">
    <property type="entry name" value="ROK"/>
</dbReference>
<proteinExistence type="inferred from homology"/>
<dbReference type="KEGG" id="byl:A4V09_22165"/>
<dbReference type="PROSITE" id="PS01125">
    <property type="entry name" value="ROK"/>
    <property type="match status" value="1"/>
</dbReference>
<dbReference type="InterPro" id="IPR043129">
    <property type="entry name" value="ATPase_NBD"/>
</dbReference>